<dbReference type="PANTHER" id="PTHR43680">
    <property type="entry name" value="NITRATE REDUCTASE MOLYBDENUM COFACTOR ASSEMBLY CHAPERONE"/>
    <property type="match status" value="1"/>
</dbReference>
<dbReference type="AlphaFoldDB" id="A0A3D5QCA4"/>
<keyword evidence="1" id="KW-0534">Nitrate assimilation</keyword>
<dbReference type="PANTHER" id="PTHR43680:SF2">
    <property type="entry name" value="NITRATE REDUCTASE MOLYBDENUM COFACTOR ASSEMBLY CHAPERONE NARJ"/>
    <property type="match status" value="1"/>
</dbReference>
<organism evidence="2 3">
    <name type="scientific">Flexistipes sinusarabici</name>
    <dbReference type="NCBI Taxonomy" id="2352"/>
    <lineage>
        <taxon>Bacteria</taxon>
        <taxon>Pseudomonadati</taxon>
        <taxon>Deferribacterota</taxon>
        <taxon>Deferribacteres</taxon>
        <taxon>Deferribacterales</taxon>
        <taxon>Flexistipitaceae</taxon>
        <taxon>Flexistipes</taxon>
    </lineage>
</organism>
<proteinExistence type="predicted"/>
<dbReference type="SUPFAM" id="SSF89155">
    <property type="entry name" value="TorD-like"/>
    <property type="match status" value="1"/>
</dbReference>
<sequence length="169" mass="19438">MKKDIFGLYAEILKYPSDINKLSKYLFDLGIDESDGVKDYSLQRLQEIYVETFDFNEKTALFLSQHTAETAEEKSRIILAMSELLSEYEVRKTPNAQPDYLPDILKAFRAILKTSENKDAAMYLADILFETVSKIAEELNDAGNIYAEIMKHLRDDLAPFTSKQEVTYV</sequence>
<evidence type="ECO:0000313" key="2">
    <source>
        <dbReference type="EMBL" id="HCW93373.1"/>
    </source>
</evidence>
<gene>
    <name evidence="2" type="ORF">DHM44_06805</name>
</gene>
<evidence type="ECO:0008006" key="4">
    <source>
        <dbReference type="Google" id="ProtNLM"/>
    </source>
</evidence>
<name>A0A3D5QCA4_FLESI</name>
<dbReference type="InterPro" id="IPR003765">
    <property type="entry name" value="NO3_reductase_chaperone_NarJ"/>
</dbReference>
<dbReference type="Proteomes" id="UP000262325">
    <property type="component" value="Unassembled WGS sequence"/>
</dbReference>
<dbReference type="GO" id="GO:0042128">
    <property type="term" value="P:nitrate assimilation"/>
    <property type="evidence" value="ECO:0007669"/>
    <property type="project" value="UniProtKB-KW"/>
</dbReference>
<accession>A0A3D5QCA4</accession>
<protein>
    <recommendedName>
        <fullName evidence="4">Nitrate reductase molybdenum cofactor assembly chaperone</fullName>
    </recommendedName>
</protein>
<dbReference type="GO" id="GO:0051131">
    <property type="term" value="P:chaperone-mediated protein complex assembly"/>
    <property type="evidence" value="ECO:0007669"/>
    <property type="project" value="InterPro"/>
</dbReference>
<reference evidence="2 3" key="1">
    <citation type="journal article" date="2018" name="Nat. Biotechnol.">
        <title>A standardized bacterial taxonomy based on genome phylogeny substantially revises the tree of life.</title>
        <authorList>
            <person name="Parks D.H."/>
            <person name="Chuvochina M."/>
            <person name="Waite D.W."/>
            <person name="Rinke C."/>
            <person name="Skarshewski A."/>
            <person name="Chaumeil P.A."/>
            <person name="Hugenholtz P."/>
        </authorList>
    </citation>
    <scope>NUCLEOTIDE SEQUENCE [LARGE SCALE GENOMIC DNA]</scope>
    <source>
        <strain evidence="2">UBA8672</strain>
    </source>
</reference>
<dbReference type="InterPro" id="IPR020945">
    <property type="entry name" value="DMSO/NO3_reduct_chaperone"/>
</dbReference>
<dbReference type="GO" id="GO:0016530">
    <property type="term" value="F:metallochaperone activity"/>
    <property type="evidence" value="ECO:0007669"/>
    <property type="project" value="TreeGrafter"/>
</dbReference>
<dbReference type="Pfam" id="PF02613">
    <property type="entry name" value="Nitrate_red_del"/>
    <property type="match status" value="1"/>
</dbReference>
<comment type="caution">
    <text evidence="2">The sequence shown here is derived from an EMBL/GenBank/DDBJ whole genome shotgun (WGS) entry which is preliminary data.</text>
</comment>
<dbReference type="InterPro" id="IPR036411">
    <property type="entry name" value="TorD-like_sf"/>
</dbReference>
<evidence type="ECO:0000313" key="3">
    <source>
        <dbReference type="Proteomes" id="UP000262325"/>
    </source>
</evidence>
<dbReference type="EMBL" id="DPPF01000137">
    <property type="protein sequence ID" value="HCW93373.1"/>
    <property type="molecule type" value="Genomic_DNA"/>
</dbReference>
<dbReference type="GO" id="GO:0051082">
    <property type="term" value="F:unfolded protein binding"/>
    <property type="evidence" value="ECO:0007669"/>
    <property type="project" value="InterPro"/>
</dbReference>
<evidence type="ECO:0000256" key="1">
    <source>
        <dbReference type="ARBA" id="ARBA00023063"/>
    </source>
</evidence>